<gene>
    <name evidence="1" type="ordered locus">Hbut_1024</name>
</gene>
<dbReference type="Proteomes" id="UP000002593">
    <property type="component" value="Chromosome"/>
</dbReference>
<dbReference type="AlphaFoldDB" id="A2BLK7"/>
<proteinExistence type="predicted"/>
<keyword evidence="2" id="KW-1185">Reference proteome</keyword>
<dbReference type="KEGG" id="hbu:Hbut_1024"/>
<dbReference type="GeneID" id="4782243"/>
<dbReference type="EnsemblBacteria" id="ABM80868">
    <property type="protein sequence ID" value="ABM80868"/>
    <property type="gene ID" value="Hbut_1024"/>
</dbReference>
<protein>
    <submittedName>
        <fullName evidence="1">Uncharacterized protein</fullName>
    </submittedName>
</protein>
<dbReference type="RefSeq" id="WP_011822186.1">
    <property type="nucleotide sequence ID" value="NC_008818.1"/>
</dbReference>
<evidence type="ECO:0000313" key="2">
    <source>
        <dbReference type="Proteomes" id="UP000002593"/>
    </source>
</evidence>
<evidence type="ECO:0000313" key="1">
    <source>
        <dbReference type="EMBL" id="ABM80868.1"/>
    </source>
</evidence>
<organism evidence="1 2">
    <name type="scientific">Hyperthermus butylicus (strain DSM 5456 / JCM 9403 / PLM1-5)</name>
    <dbReference type="NCBI Taxonomy" id="415426"/>
    <lineage>
        <taxon>Archaea</taxon>
        <taxon>Thermoproteota</taxon>
        <taxon>Thermoprotei</taxon>
        <taxon>Desulfurococcales</taxon>
        <taxon>Pyrodictiaceae</taxon>
        <taxon>Hyperthermus</taxon>
    </lineage>
</organism>
<dbReference type="EMBL" id="CP000493">
    <property type="protein sequence ID" value="ABM80868.1"/>
    <property type="molecule type" value="Genomic_DNA"/>
</dbReference>
<reference evidence="1 2" key="1">
    <citation type="journal article" date="2007" name="Archaea">
        <title>The genome of Hyperthermus butylicus: a sulfur-reducing, peptide fermenting, neutrophilic Crenarchaeote growing up to 108 degrees C.</title>
        <authorList>
            <person name="Brugger K."/>
            <person name="Chen L."/>
            <person name="Stark M."/>
            <person name="Zibat A."/>
            <person name="Redder P."/>
            <person name="Ruepp A."/>
            <person name="Awayez M."/>
            <person name="She Q."/>
            <person name="Garrett R.A."/>
            <person name="Klenk H.P."/>
        </authorList>
    </citation>
    <scope>NUCLEOTIDE SEQUENCE [LARGE SCALE GENOMIC DNA]</scope>
    <source>
        <strain evidence="2">DSM 5456 / JCM 9403 / PLM1-5</strain>
    </source>
</reference>
<accession>A2BLK7</accession>
<name>A2BLK7_HYPBU</name>
<sequence length="297" mass="32106">MSSAIAYRGQGLLHAGWVVFASGMPPWLYLAEPWFLAKLNSGLACGLLGGCSCLEEALAGLRRVVARFLGRGCSVCGGDAEYVVGLWMLDNNTAVLEDVLPACATCFLLLRPYAFTAPIHVATDRPAYTPGFLDAVARGLAWGLATAERKPVRIVLLALEREGLPCLGELEELASLLVGGPYTYEQGELAVATRDEEGNGRAGAWILYLDQQTAGKVLRWLAERATSRAWRAPGGRLAGVRLQPSRVARLAVYADPNDEESIEEAYRALAEALGEPPRAAFYPTISGRLHRPLRRTP</sequence>
<dbReference type="HOGENOM" id="CLU_935706_0_0_2"/>